<evidence type="ECO:0000313" key="2">
    <source>
        <dbReference type="Proteomes" id="UP000827976"/>
    </source>
</evidence>
<keyword evidence="2" id="KW-1185">Reference proteome</keyword>
<sequence>MGFYKPYFTLPPKTSIQAMLKTLISQSCECPQPYFSKCPSDLISLSFFLWAARQPNYFHDLSSFDLMVPVVHRLSDPFGKVSGIVDELEGIGCGDRLISKQH</sequence>
<reference evidence="2" key="1">
    <citation type="journal article" date="2022" name="Nat. Commun.">
        <title>Chromosome evolution and the genetic basis of agronomically important traits in greater yam.</title>
        <authorList>
            <person name="Bredeson J.V."/>
            <person name="Lyons J.B."/>
            <person name="Oniyinde I.O."/>
            <person name="Okereke N.R."/>
            <person name="Kolade O."/>
            <person name="Nnabue I."/>
            <person name="Nwadili C.O."/>
            <person name="Hribova E."/>
            <person name="Parker M."/>
            <person name="Nwogha J."/>
            <person name="Shu S."/>
            <person name="Carlson J."/>
            <person name="Kariba R."/>
            <person name="Muthemba S."/>
            <person name="Knop K."/>
            <person name="Barton G.J."/>
            <person name="Sherwood A.V."/>
            <person name="Lopez-Montes A."/>
            <person name="Asiedu R."/>
            <person name="Jamnadass R."/>
            <person name="Muchugi A."/>
            <person name="Goodstein D."/>
            <person name="Egesi C.N."/>
            <person name="Featherston J."/>
            <person name="Asfaw A."/>
            <person name="Simpson G.G."/>
            <person name="Dolezel J."/>
            <person name="Hendre P.S."/>
            <person name="Van Deynze A."/>
            <person name="Kumar P.L."/>
            <person name="Obidiegwu J.E."/>
            <person name="Bhattacharjee R."/>
            <person name="Rokhsar D.S."/>
        </authorList>
    </citation>
    <scope>NUCLEOTIDE SEQUENCE [LARGE SCALE GENOMIC DNA]</scope>
    <source>
        <strain evidence="2">cv. TDa95/00328</strain>
    </source>
</reference>
<comment type="caution">
    <text evidence="1">The sequence shown here is derived from an EMBL/GenBank/DDBJ whole genome shotgun (WGS) entry which is preliminary data.</text>
</comment>
<name>A0ACB7UZ38_DIOAL</name>
<evidence type="ECO:0000313" key="1">
    <source>
        <dbReference type="EMBL" id="KAH7665976.1"/>
    </source>
</evidence>
<protein>
    <submittedName>
        <fullName evidence="1">Uncharacterized protein</fullName>
    </submittedName>
</protein>
<gene>
    <name evidence="1" type="ORF">IHE45_13G069000</name>
</gene>
<accession>A0ACB7UZ38</accession>
<organism evidence="1 2">
    <name type="scientific">Dioscorea alata</name>
    <name type="common">Purple yam</name>
    <dbReference type="NCBI Taxonomy" id="55571"/>
    <lineage>
        <taxon>Eukaryota</taxon>
        <taxon>Viridiplantae</taxon>
        <taxon>Streptophyta</taxon>
        <taxon>Embryophyta</taxon>
        <taxon>Tracheophyta</taxon>
        <taxon>Spermatophyta</taxon>
        <taxon>Magnoliopsida</taxon>
        <taxon>Liliopsida</taxon>
        <taxon>Dioscoreales</taxon>
        <taxon>Dioscoreaceae</taxon>
        <taxon>Dioscorea</taxon>
    </lineage>
</organism>
<dbReference type="EMBL" id="CM037023">
    <property type="protein sequence ID" value="KAH7665976.1"/>
    <property type="molecule type" value="Genomic_DNA"/>
</dbReference>
<proteinExistence type="predicted"/>
<dbReference type="Proteomes" id="UP000827976">
    <property type="component" value="Chromosome 13"/>
</dbReference>